<dbReference type="OrthoDB" id="10484613at2759"/>
<name>A0A1L7WT66_9HELO</name>
<protein>
    <submittedName>
        <fullName evidence="1">Uncharacterized protein</fullName>
    </submittedName>
</protein>
<proteinExistence type="predicted"/>
<sequence>MAETFETCHGLDPVNDGVKFEGFVPISHIRYNPDGSSPNTAIRCIPGQLESSASLLLPGNVVRTNARAADNCNRDIVDKPTKVADCNSYFLITVTPTASTATSTSTVTPYSVLGNDAYFGTLKKRSPASTPIPVIPTNIPAYGTPLSRSDRHSPSCAQLLGTLVRLVVAVNITSVVTKTKTVTGSSFKIAATAAVLSPTKQIVVSDDRTTSPNLFGILVMPKEIVAGNEVWRLSTGYRQDYKTRFMQQDAGQAG</sequence>
<dbReference type="AlphaFoldDB" id="A0A1L7WT66"/>
<evidence type="ECO:0000313" key="1">
    <source>
        <dbReference type="EMBL" id="CZR55959.1"/>
    </source>
</evidence>
<dbReference type="EMBL" id="FJOG01000007">
    <property type="protein sequence ID" value="CZR55959.1"/>
    <property type="molecule type" value="Genomic_DNA"/>
</dbReference>
<organism evidence="1 2">
    <name type="scientific">Phialocephala subalpina</name>
    <dbReference type="NCBI Taxonomy" id="576137"/>
    <lineage>
        <taxon>Eukaryota</taxon>
        <taxon>Fungi</taxon>
        <taxon>Dikarya</taxon>
        <taxon>Ascomycota</taxon>
        <taxon>Pezizomycotina</taxon>
        <taxon>Leotiomycetes</taxon>
        <taxon>Helotiales</taxon>
        <taxon>Mollisiaceae</taxon>
        <taxon>Phialocephala</taxon>
        <taxon>Phialocephala fortinii species complex</taxon>
    </lineage>
</organism>
<gene>
    <name evidence="1" type="ORF">PAC_05847</name>
</gene>
<dbReference type="Proteomes" id="UP000184330">
    <property type="component" value="Unassembled WGS sequence"/>
</dbReference>
<evidence type="ECO:0000313" key="2">
    <source>
        <dbReference type="Proteomes" id="UP000184330"/>
    </source>
</evidence>
<reference evidence="1 2" key="1">
    <citation type="submission" date="2016-03" db="EMBL/GenBank/DDBJ databases">
        <authorList>
            <person name="Ploux O."/>
        </authorList>
    </citation>
    <scope>NUCLEOTIDE SEQUENCE [LARGE SCALE GENOMIC DNA]</scope>
    <source>
        <strain evidence="1 2">UAMH 11012</strain>
    </source>
</reference>
<keyword evidence="2" id="KW-1185">Reference proteome</keyword>
<accession>A0A1L7WT66</accession>